<keyword evidence="4" id="KW-0808">Transferase</keyword>
<evidence type="ECO:0000259" key="6">
    <source>
        <dbReference type="Pfam" id="PF00590"/>
    </source>
</evidence>
<evidence type="ECO:0000256" key="3">
    <source>
        <dbReference type="ARBA" id="ARBA00022603"/>
    </source>
</evidence>
<dbReference type="InterPro" id="IPR053910">
    <property type="entry name" value="RsmI_HTH"/>
</dbReference>
<protein>
    <submittedName>
        <fullName evidence="8">Transcriptional regulator, Fis family</fullName>
    </submittedName>
</protein>
<dbReference type="PANTHER" id="PTHR46111">
    <property type="entry name" value="RIBOSOMAL RNA SMALL SUBUNIT METHYLTRANSFERASE I"/>
    <property type="match status" value="1"/>
</dbReference>
<gene>
    <name evidence="8" type="ordered locus">Mmc1_3299</name>
</gene>
<dbReference type="InterPro" id="IPR014777">
    <property type="entry name" value="4pyrrole_Mease_sub1"/>
</dbReference>
<evidence type="ECO:0000259" key="7">
    <source>
        <dbReference type="Pfam" id="PF23016"/>
    </source>
</evidence>
<evidence type="ECO:0000256" key="4">
    <source>
        <dbReference type="ARBA" id="ARBA00022679"/>
    </source>
</evidence>
<dbReference type="Gene3D" id="3.40.1010.10">
    <property type="entry name" value="Cobalt-precorrin-4 Transmethylase, Domain 1"/>
    <property type="match status" value="1"/>
</dbReference>
<dbReference type="InterPro" id="IPR000878">
    <property type="entry name" value="4pyrrol_Mease"/>
</dbReference>
<sequence>MRAVRLLKEVDRILAEDTRHTSRLLNHLGIGVPMTSFHTHNTQSRIPTILAQLQQGQNIALVSDAGTPGIRDPGEPLVRACIEAGITVVPLPGATAVTTALSGSGLPTDTFLFDGFAPRKEGEMKRYLSSIESQSRTVILFESPKRIVKLLERVVAVLGGARQVVVARELSKIHETFHRGRADALLDYFASHEPRGEMVVLIAPGEPPVQAPEPLLQAALARGLSVKMAAAEVAQLTGLPRKQIYEMALHHKDSTS</sequence>
<dbReference type="KEGG" id="mgm:Mmc1_3299"/>
<dbReference type="STRING" id="156889.Mmc1_3299"/>
<dbReference type="eggNOG" id="COG0313">
    <property type="taxonomic scope" value="Bacteria"/>
</dbReference>
<dbReference type="GO" id="GO:0006364">
    <property type="term" value="P:rRNA processing"/>
    <property type="evidence" value="ECO:0007669"/>
    <property type="project" value="UniProtKB-KW"/>
</dbReference>
<dbReference type="GO" id="GO:0032259">
    <property type="term" value="P:methylation"/>
    <property type="evidence" value="ECO:0007669"/>
    <property type="project" value="UniProtKB-KW"/>
</dbReference>
<evidence type="ECO:0000313" key="8">
    <source>
        <dbReference type="EMBL" id="ABK45788.1"/>
    </source>
</evidence>
<evidence type="ECO:0000313" key="9">
    <source>
        <dbReference type="Proteomes" id="UP000002586"/>
    </source>
</evidence>
<evidence type="ECO:0000256" key="5">
    <source>
        <dbReference type="ARBA" id="ARBA00022691"/>
    </source>
</evidence>
<dbReference type="Pfam" id="PF00590">
    <property type="entry name" value="TP_methylase"/>
    <property type="match status" value="1"/>
</dbReference>
<reference evidence="9" key="1">
    <citation type="journal article" date="2009" name="Appl. Environ. Microbiol.">
        <title>Complete genome sequence of the chemolithoautotrophic marine magnetotactic coccus strain MC-1.</title>
        <authorList>
            <person name="Schubbe S."/>
            <person name="Williams T.J."/>
            <person name="Xie G."/>
            <person name="Kiss H.E."/>
            <person name="Brettin T.S."/>
            <person name="Martinez D."/>
            <person name="Ross C.A."/>
            <person name="Schuler D."/>
            <person name="Cox B.L."/>
            <person name="Nealson K.H."/>
            <person name="Bazylinski D.A."/>
        </authorList>
    </citation>
    <scope>NUCLEOTIDE SEQUENCE [LARGE SCALE GENOMIC DNA]</scope>
    <source>
        <strain evidence="9">ATCC BAA-1437 / JCM 17883 / MC-1</strain>
    </source>
</reference>
<dbReference type="SUPFAM" id="SSF53790">
    <property type="entry name" value="Tetrapyrrole methylase"/>
    <property type="match status" value="1"/>
</dbReference>
<dbReference type="InterPro" id="IPR008189">
    <property type="entry name" value="rRNA_ssu_MeTfrase_I"/>
</dbReference>
<dbReference type="InterPro" id="IPR014776">
    <property type="entry name" value="4pyrrole_Mease_sub2"/>
</dbReference>
<dbReference type="InterPro" id="IPR035996">
    <property type="entry name" value="4pyrrol_Methylase_sf"/>
</dbReference>
<dbReference type="NCBIfam" id="TIGR00096">
    <property type="entry name" value="16S rRNA (cytidine(1402)-2'-O)-methyltransferase"/>
    <property type="match status" value="1"/>
</dbReference>
<reference evidence="8 9" key="2">
    <citation type="journal article" date="2012" name="Int. J. Syst. Evol. Microbiol.">
        <title>Magnetococcus marinus gen. nov., sp. nov., a marine, magnetotactic bacterium that represents a novel lineage (Magnetococcaceae fam. nov.; Magnetococcales ord. nov.) at the base of the Alphaproteobacteria.</title>
        <authorList>
            <person name="Bazylinski D.A."/>
            <person name="Williams T.J."/>
            <person name="Lefevre C.T."/>
            <person name="Berg R.J."/>
            <person name="Zhang C.L."/>
            <person name="Bowser S.S."/>
            <person name="Dean A.J."/>
            <person name="Beveridge T.J."/>
        </authorList>
    </citation>
    <scope>NUCLEOTIDE SEQUENCE [LARGE SCALE GENOMIC DNA]</scope>
    <source>
        <strain evidence="9">ATCC BAA-1437 / JCM 17883 / MC-1</strain>
    </source>
</reference>
<dbReference type="Pfam" id="PF23016">
    <property type="entry name" value="RsmI_C"/>
    <property type="match status" value="1"/>
</dbReference>
<organism evidence="8 9">
    <name type="scientific">Magnetococcus marinus (strain ATCC BAA-1437 / JCM 17883 / MC-1)</name>
    <dbReference type="NCBI Taxonomy" id="156889"/>
    <lineage>
        <taxon>Bacteria</taxon>
        <taxon>Pseudomonadati</taxon>
        <taxon>Pseudomonadota</taxon>
        <taxon>Magnetococcia</taxon>
        <taxon>Magnetococcales</taxon>
        <taxon>Magnetococcaceae</taxon>
        <taxon>Magnetococcus</taxon>
    </lineage>
</organism>
<evidence type="ECO:0000256" key="1">
    <source>
        <dbReference type="ARBA" id="ARBA00022490"/>
    </source>
</evidence>
<dbReference type="HOGENOM" id="CLU_044779_2_0_5"/>
<name>A0LCU5_MAGMM</name>
<accession>A0LCU5</accession>
<dbReference type="FunFam" id="3.30.950.10:FF:000002">
    <property type="entry name" value="Ribosomal RNA small subunit methyltransferase I"/>
    <property type="match status" value="1"/>
</dbReference>
<dbReference type="GO" id="GO:0008168">
    <property type="term" value="F:methyltransferase activity"/>
    <property type="evidence" value="ECO:0007669"/>
    <property type="project" value="UniProtKB-KW"/>
</dbReference>
<dbReference type="EMBL" id="CP000471">
    <property type="protein sequence ID" value="ABK45788.1"/>
    <property type="molecule type" value="Genomic_DNA"/>
</dbReference>
<keyword evidence="1" id="KW-0963">Cytoplasm</keyword>
<dbReference type="AlphaFoldDB" id="A0LCU5"/>
<keyword evidence="5" id="KW-0949">S-adenosyl-L-methionine</keyword>
<dbReference type="Proteomes" id="UP000002586">
    <property type="component" value="Chromosome"/>
</dbReference>
<dbReference type="PIRSF" id="PIRSF005917">
    <property type="entry name" value="MTase_YraL"/>
    <property type="match status" value="1"/>
</dbReference>
<evidence type="ECO:0000256" key="2">
    <source>
        <dbReference type="ARBA" id="ARBA00022552"/>
    </source>
</evidence>
<feature type="domain" description="Tetrapyrrole methylase" evidence="6">
    <location>
        <begin position="1"/>
        <end position="184"/>
    </location>
</feature>
<keyword evidence="3" id="KW-0489">Methyltransferase</keyword>
<feature type="domain" description="RsmI HTH" evidence="7">
    <location>
        <begin position="215"/>
        <end position="251"/>
    </location>
</feature>
<proteinExistence type="predicted"/>
<dbReference type="CDD" id="cd11648">
    <property type="entry name" value="RsmI"/>
    <property type="match status" value="1"/>
</dbReference>
<keyword evidence="9" id="KW-1185">Reference proteome</keyword>
<dbReference type="PANTHER" id="PTHR46111:SF1">
    <property type="entry name" value="RIBOSOMAL RNA SMALL SUBUNIT METHYLTRANSFERASE I"/>
    <property type="match status" value="1"/>
</dbReference>
<keyword evidence="2" id="KW-0698">rRNA processing</keyword>
<dbReference type="Gene3D" id="3.30.950.10">
    <property type="entry name" value="Methyltransferase, Cobalt-precorrin-4 Transmethylase, Domain 2"/>
    <property type="match status" value="1"/>
</dbReference>